<feature type="non-terminal residue" evidence="1">
    <location>
        <position position="66"/>
    </location>
</feature>
<name>A0AAN6XV92_9PEZI</name>
<proteinExistence type="predicted"/>
<evidence type="ECO:0000313" key="1">
    <source>
        <dbReference type="EMBL" id="KAK4206341.1"/>
    </source>
</evidence>
<reference evidence="1" key="1">
    <citation type="journal article" date="2023" name="Mol. Phylogenet. Evol.">
        <title>Genome-scale phylogeny and comparative genomics of the fungal order Sordariales.</title>
        <authorList>
            <person name="Hensen N."/>
            <person name="Bonometti L."/>
            <person name="Westerberg I."/>
            <person name="Brannstrom I.O."/>
            <person name="Guillou S."/>
            <person name="Cros-Aarteil S."/>
            <person name="Calhoun S."/>
            <person name="Haridas S."/>
            <person name="Kuo A."/>
            <person name="Mondo S."/>
            <person name="Pangilinan J."/>
            <person name="Riley R."/>
            <person name="LaButti K."/>
            <person name="Andreopoulos B."/>
            <person name="Lipzen A."/>
            <person name="Chen C."/>
            <person name="Yan M."/>
            <person name="Daum C."/>
            <person name="Ng V."/>
            <person name="Clum A."/>
            <person name="Steindorff A."/>
            <person name="Ohm R.A."/>
            <person name="Martin F."/>
            <person name="Silar P."/>
            <person name="Natvig D.O."/>
            <person name="Lalanne C."/>
            <person name="Gautier V."/>
            <person name="Ament-Velasquez S.L."/>
            <person name="Kruys A."/>
            <person name="Hutchinson M.I."/>
            <person name="Powell A.J."/>
            <person name="Barry K."/>
            <person name="Miller A.N."/>
            <person name="Grigoriev I.V."/>
            <person name="Debuchy R."/>
            <person name="Gladieux P."/>
            <person name="Hiltunen Thoren M."/>
            <person name="Johannesson H."/>
        </authorList>
    </citation>
    <scope>NUCLEOTIDE SEQUENCE</scope>
    <source>
        <strain evidence="1">PSN293</strain>
    </source>
</reference>
<sequence length="66" mass="7458">MSQYMEKMKRLLPLRKAAAGDQDEPPNRLSREIFPSGIRPLCSPDDSAIDIVFVHGLTGNRDNTWT</sequence>
<protein>
    <submittedName>
        <fullName evidence="1">Uncharacterized protein</fullName>
    </submittedName>
</protein>
<gene>
    <name evidence="1" type="ORF">QBC37DRAFT_133662</name>
</gene>
<dbReference type="AlphaFoldDB" id="A0AAN6XV92"/>
<dbReference type="EMBL" id="MU858437">
    <property type="protein sequence ID" value="KAK4206341.1"/>
    <property type="molecule type" value="Genomic_DNA"/>
</dbReference>
<reference evidence="1" key="2">
    <citation type="submission" date="2023-05" db="EMBL/GenBank/DDBJ databases">
        <authorList>
            <consortium name="Lawrence Berkeley National Laboratory"/>
            <person name="Steindorff A."/>
            <person name="Hensen N."/>
            <person name="Bonometti L."/>
            <person name="Westerberg I."/>
            <person name="Brannstrom I.O."/>
            <person name="Guillou S."/>
            <person name="Cros-Aarteil S."/>
            <person name="Calhoun S."/>
            <person name="Haridas S."/>
            <person name="Kuo A."/>
            <person name="Mondo S."/>
            <person name="Pangilinan J."/>
            <person name="Riley R."/>
            <person name="Labutti K."/>
            <person name="Andreopoulos B."/>
            <person name="Lipzen A."/>
            <person name="Chen C."/>
            <person name="Yanf M."/>
            <person name="Daum C."/>
            <person name="Ng V."/>
            <person name="Clum A."/>
            <person name="Ohm R."/>
            <person name="Martin F."/>
            <person name="Silar P."/>
            <person name="Natvig D."/>
            <person name="Lalanne C."/>
            <person name="Gautier V."/>
            <person name="Ament-Velasquez S.L."/>
            <person name="Kruys A."/>
            <person name="Hutchinson M.I."/>
            <person name="Powell A.J."/>
            <person name="Barry K."/>
            <person name="Miller A.N."/>
            <person name="Grigoriev I.V."/>
            <person name="Debuchy R."/>
            <person name="Gladieux P."/>
            <person name="Thoren M.H."/>
            <person name="Johannesson H."/>
        </authorList>
    </citation>
    <scope>NUCLEOTIDE SEQUENCE</scope>
    <source>
        <strain evidence="1">PSN293</strain>
    </source>
</reference>
<dbReference type="Proteomes" id="UP001301769">
    <property type="component" value="Unassembled WGS sequence"/>
</dbReference>
<keyword evidence="2" id="KW-1185">Reference proteome</keyword>
<comment type="caution">
    <text evidence="1">The sequence shown here is derived from an EMBL/GenBank/DDBJ whole genome shotgun (WGS) entry which is preliminary data.</text>
</comment>
<organism evidence="1 2">
    <name type="scientific">Rhypophila decipiens</name>
    <dbReference type="NCBI Taxonomy" id="261697"/>
    <lineage>
        <taxon>Eukaryota</taxon>
        <taxon>Fungi</taxon>
        <taxon>Dikarya</taxon>
        <taxon>Ascomycota</taxon>
        <taxon>Pezizomycotina</taxon>
        <taxon>Sordariomycetes</taxon>
        <taxon>Sordariomycetidae</taxon>
        <taxon>Sordariales</taxon>
        <taxon>Naviculisporaceae</taxon>
        <taxon>Rhypophila</taxon>
    </lineage>
</organism>
<evidence type="ECO:0000313" key="2">
    <source>
        <dbReference type="Proteomes" id="UP001301769"/>
    </source>
</evidence>
<accession>A0AAN6XV92</accession>